<organism evidence="3 4">
    <name type="scientific">Dimorphilus gyrociliatus</name>
    <dbReference type="NCBI Taxonomy" id="2664684"/>
    <lineage>
        <taxon>Eukaryota</taxon>
        <taxon>Metazoa</taxon>
        <taxon>Spiralia</taxon>
        <taxon>Lophotrochozoa</taxon>
        <taxon>Annelida</taxon>
        <taxon>Polychaeta</taxon>
        <taxon>Polychaeta incertae sedis</taxon>
        <taxon>Dinophilidae</taxon>
        <taxon>Dimorphilus</taxon>
    </lineage>
</organism>
<dbReference type="OrthoDB" id="6229189at2759"/>
<dbReference type="PANTHER" id="PTHR46967">
    <property type="entry name" value="INSULIN-LIKE GROWTH FACTOR BINDING PROTEIN,N-TERMINAL"/>
    <property type="match status" value="1"/>
</dbReference>
<proteinExistence type="predicted"/>
<keyword evidence="4" id="KW-1185">Reference proteome</keyword>
<reference evidence="3 4" key="1">
    <citation type="submission" date="2020-08" db="EMBL/GenBank/DDBJ databases">
        <authorList>
            <person name="Hejnol A."/>
        </authorList>
    </citation>
    <scope>NUCLEOTIDE SEQUENCE [LARGE SCALE GENOMIC DNA]</scope>
</reference>
<dbReference type="InterPro" id="IPR011641">
    <property type="entry name" value="Tyr-kin_ephrin_A/B_rcpt-like"/>
</dbReference>
<name>A0A7I8VTF9_9ANNE</name>
<protein>
    <submittedName>
        <fullName evidence="3">DgyrCDS7503</fullName>
    </submittedName>
</protein>
<dbReference type="PANTHER" id="PTHR46967:SF2">
    <property type="entry name" value="SUSHI, VON WILLEBRAND FACTOR TYPE A, EGF AND PENTRAXIN DOMAIN-CONTAINING PROTEIN 1-LIKE"/>
    <property type="match status" value="1"/>
</dbReference>
<feature type="transmembrane region" description="Helical" evidence="1">
    <location>
        <begin position="328"/>
        <end position="350"/>
    </location>
</feature>
<evidence type="ECO:0000259" key="2">
    <source>
        <dbReference type="Pfam" id="PF07699"/>
    </source>
</evidence>
<dbReference type="EMBL" id="CAJFCJ010000009">
    <property type="protein sequence ID" value="CAD5118824.1"/>
    <property type="molecule type" value="Genomic_DNA"/>
</dbReference>
<evidence type="ECO:0000313" key="4">
    <source>
        <dbReference type="Proteomes" id="UP000549394"/>
    </source>
</evidence>
<dbReference type="Gene3D" id="2.10.50.10">
    <property type="entry name" value="Tumor Necrosis Factor Receptor, subunit A, domain 2"/>
    <property type="match status" value="2"/>
</dbReference>
<dbReference type="Pfam" id="PF07699">
    <property type="entry name" value="Ephrin_rec_like"/>
    <property type="match status" value="1"/>
</dbReference>
<dbReference type="Proteomes" id="UP000549394">
    <property type="component" value="Unassembled WGS sequence"/>
</dbReference>
<dbReference type="InterPro" id="IPR009030">
    <property type="entry name" value="Growth_fac_rcpt_cys_sf"/>
</dbReference>
<evidence type="ECO:0000256" key="1">
    <source>
        <dbReference type="SAM" id="Phobius"/>
    </source>
</evidence>
<dbReference type="AlphaFoldDB" id="A0A7I8VTF9"/>
<accession>A0A7I8VTF9</accession>
<sequence>MPTEKDIKYNQVCQEGFTFNYIDPYYPDLCIPCPYGFYKTGFHIQKCTPCPQGFTTNKLAALSISQCQRHILLIKNISDIVLEKHENYRLFNQSPPTLPTQMFGYTKIFLTVTSDSKCPSVERRNAMSKNYVTELCEKIKEYDSRPCIVIGYQDCYEESGKGPTLDFTFYYSRLNTYILDVTLKLGRICKDVCTLRHISKHLKHIRNIIIEWRKDRRTFDENDYNITFMDDRFNLTFACPAGYFLERDICKPCKAGHYQPRIGFYRRCLPCPPFYFSSGFASTSCSSCRSNGQYRNPKTVAAQTRQCLGEDINMEKFLDKFEQDFNNLYLPVFAGIFLLLVMPLTCYRLIKLLDESTKRAQEKSDYEIHMEKKDVTIRNEEIIAERRAKLLLTQHIELELIDLLNKFNPTQS</sequence>
<comment type="caution">
    <text evidence="3">The sequence shown here is derived from an EMBL/GenBank/DDBJ whole genome shotgun (WGS) entry which is preliminary data.</text>
</comment>
<keyword evidence="1" id="KW-1133">Transmembrane helix</keyword>
<dbReference type="SMART" id="SM01411">
    <property type="entry name" value="Ephrin_rec_like"/>
    <property type="match status" value="2"/>
</dbReference>
<keyword evidence="1" id="KW-0812">Transmembrane</keyword>
<keyword evidence="1" id="KW-0472">Membrane</keyword>
<gene>
    <name evidence="3" type="ORF">DGYR_LOCUS7140</name>
</gene>
<dbReference type="SUPFAM" id="SSF57184">
    <property type="entry name" value="Growth factor receptor domain"/>
    <property type="match status" value="1"/>
</dbReference>
<evidence type="ECO:0000313" key="3">
    <source>
        <dbReference type="EMBL" id="CAD5118824.1"/>
    </source>
</evidence>
<feature type="domain" description="Tyrosine-protein kinase ephrin type A/B receptor-like" evidence="2">
    <location>
        <begin position="30"/>
        <end position="67"/>
    </location>
</feature>